<protein>
    <recommendedName>
        <fullName evidence="2">J domain-containing protein</fullName>
    </recommendedName>
</protein>
<dbReference type="PRINTS" id="PR00625">
    <property type="entry name" value="JDOMAIN"/>
</dbReference>
<gene>
    <name evidence="3" type="ORF">SO694_00099099</name>
</gene>
<evidence type="ECO:0000256" key="1">
    <source>
        <dbReference type="SAM" id="MobiDB-lite"/>
    </source>
</evidence>
<feature type="compositionally biased region" description="Low complexity" evidence="1">
    <location>
        <begin position="262"/>
        <end position="296"/>
    </location>
</feature>
<dbReference type="InterPro" id="IPR051100">
    <property type="entry name" value="DnaJ_subfamily_B/C"/>
</dbReference>
<feature type="domain" description="J" evidence="2">
    <location>
        <begin position="80"/>
        <end position="142"/>
    </location>
</feature>
<evidence type="ECO:0000313" key="3">
    <source>
        <dbReference type="EMBL" id="KAK7237556.1"/>
    </source>
</evidence>
<dbReference type="Gene3D" id="1.10.287.110">
    <property type="entry name" value="DnaJ domain"/>
    <property type="match status" value="1"/>
</dbReference>
<keyword evidence="4" id="KW-1185">Reference proteome</keyword>
<dbReference type="Proteomes" id="UP001363151">
    <property type="component" value="Unassembled WGS sequence"/>
</dbReference>
<dbReference type="PROSITE" id="PS50076">
    <property type="entry name" value="DNAJ_2"/>
    <property type="match status" value="1"/>
</dbReference>
<dbReference type="SMART" id="SM00271">
    <property type="entry name" value="DnaJ"/>
    <property type="match status" value="1"/>
</dbReference>
<organism evidence="3 4">
    <name type="scientific">Aureococcus anophagefferens</name>
    <name type="common">Harmful bloom alga</name>
    <dbReference type="NCBI Taxonomy" id="44056"/>
    <lineage>
        <taxon>Eukaryota</taxon>
        <taxon>Sar</taxon>
        <taxon>Stramenopiles</taxon>
        <taxon>Ochrophyta</taxon>
        <taxon>Pelagophyceae</taxon>
        <taxon>Pelagomonadales</taxon>
        <taxon>Pelagomonadaceae</taxon>
        <taxon>Aureococcus</taxon>
    </lineage>
</organism>
<dbReference type="Pfam" id="PF00226">
    <property type="entry name" value="DnaJ"/>
    <property type="match status" value="1"/>
</dbReference>
<feature type="region of interest" description="Disordered" evidence="1">
    <location>
        <begin position="246"/>
        <end position="296"/>
    </location>
</feature>
<name>A0ABR1FSV2_AURAN</name>
<comment type="caution">
    <text evidence="3">The sequence shown here is derived from an EMBL/GenBank/DDBJ whole genome shotgun (WGS) entry which is preliminary data.</text>
</comment>
<evidence type="ECO:0000313" key="4">
    <source>
        <dbReference type="Proteomes" id="UP001363151"/>
    </source>
</evidence>
<feature type="region of interest" description="Disordered" evidence="1">
    <location>
        <begin position="158"/>
        <end position="207"/>
    </location>
</feature>
<feature type="compositionally biased region" description="Pro residues" evidence="1">
    <location>
        <begin position="195"/>
        <end position="204"/>
    </location>
</feature>
<dbReference type="InterPro" id="IPR001623">
    <property type="entry name" value="DnaJ_domain"/>
</dbReference>
<feature type="region of interest" description="Disordered" evidence="1">
    <location>
        <begin position="313"/>
        <end position="368"/>
    </location>
</feature>
<dbReference type="CDD" id="cd06257">
    <property type="entry name" value="DnaJ"/>
    <property type="match status" value="1"/>
</dbReference>
<dbReference type="EMBL" id="JBBJCI010000249">
    <property type="protein sequence ID" value="KAK7237556.1"/>
    <property type="molecule type" value="Genomic_DNA"/>
</dbReference>
<dbReference type="SUPFAM" id="SSF46565">
    <property type="entry name" value="Chaperone J-domain"/>
    <property type="match status" value="1"/>
</dbReference>
<proteinExistence type="predicted"/>
<dbReference type="PANTHER" id="PTHR43908">
    <property type="entry name" value="AT29763P-RELATED"/>
    <property type="match status" value="1"/>
</dbReference>
<dbReference type="PANTHER" id="PTHR43908:SF3">
    <property type="entry name" value="AT29763P-RELATED"/>
    <property type="match status" value="1"/>
</dbReference>
<accession>A0ABR1FSV2</accession>
<evidence type="ECO:0000259" key="2">
    <source>
        <dbReference type="PROSITE" id="PS50076"/>
    </source>
</evidence>
<dbReference type="InterPro" id="IPR036869">
    <property type="entry name" value="J_dom_sf"/>
</dbReference>
<sequence>MAAGEGADVEGLWAKALQLSEGGEVHEAILHFECASAELERQLAAAASVPNADRVRSLLGELLAKLGSEVELHLNYLRGNHWVALALEPPAGDDAVKKAYRRLALRYHPDKSRVSPKIFTIVGKAHEVLRHPERRKRYKPDKSATAWKVYRREHAAEFRAPTRTKQPWKPTPDGAAREYRASRGSASSPQKKPRAPAPAAPPPLSVDRVRAMKVGELKERLKFFGVPATGERRDLEADLIRAAALKPRAPPSAARRRRRAQRASSPATCAARRGPQRGDAAGAPRARGPRRAAPARGALETAVVAAYAVSRARARREPSEVDFWVQGARTHATPRLGAPSPRRTPREAPPPEAPDPGLVDPGGGWFWG</sequence>
<reference evidence="3 4" key="1">
    <citation type="submission" date="2024-03" db="EMBL/GenBank/DDBJ databases">
        <title>Aureococcus anophagefferens CCMP1851 and Kratosvirus quantuckense: Draft genome of a second virus-susceptible host strain in the model system.</title>
        <authorList>
            <person name="Chase E."/>
            <person name="Truchon A.R."/>
            <person name="Schepens W."/>
            <person name="Wilhelm S.W."/>
        </authorList>
    </citation>
    <scope>NUCLEOTIDE SEQUENCE [LARGE SCALE GENOMIC DNA]</scope>
    <source>
        <strain evidence="3 4">CCMP1851</strain>
    </source>
</reference>